<comment type="caution">
    <text evidence="1">The sequence shown here is derived from an EMBL/GenBank/DDBJ whole genome shotgun (WGS) entry which is preliminary data.</text>
</comment>
<accession>A0A8J2HRP4</accession>
<evidence type="ECO:0000313" key="1">
    <source>
        <dbReference type="EMBL" id="CAG5108332.1"/>
    </source>
</evidence>
<dbReference type="EMBL" id="CAJNRD030001124">
    <property type="protein sequence ID" value="CAG5108332.1"/>
    <property type="molecule type" value="Genomic_DNA"/>
</dbReference>
<sequence length="228" mass="26334">MSIRRHSRNNKTESHAAKIGEKWIKGLCEYCVCEKSTDIIPKSTCTKIQCSKIDDHSDSKNYKLKEVTVEGHCCPRMERVACKHQDKFYNVGEKCQSEDFCTNYECIYNNQSLRIKESITKCEKVDLLEEEKYEIKTEKIAGQCCPACITEECLNKTGKIELVQTVRTCNQDCKLGWEYRDPKEGECCGECEQTYCIENGILHQINMPPGYLMIIARLIFVRLNTAIR</sequence>
<protein>
    <submittedName>
        <fullName evidence="1">Similar to Hemocytin (Bombyx mori)</fullName>
    </submittedName>
</protein>
<dbReference type="Proteomes" id="UP000786811">
    <property type="component" value="Unassembled WGS sequence"/>
</dbReference>
<name>A0A8J2HRP4_COTCN</name>
<dbReference type="OrthoDB" id="6262482at2759"/>
<evidence type="ECO:0000313" key="2">
    <source>
        <dbReference type="Proteomes" id="UP000786811"/>
    </source>
</evidence>
<reference evidence="1" key="1">
    <citation type="submission" date="2021-04" db="EMBL/GenBank/DDBJ databases">
        <authorList>
            <person name="Chebbi M.A.C M."/>
        </authorList>
    </citation>
    <scope>NUCLEOTIDE SEQUENCE</scope>
</reference>
<organism evidence="1 2">
    <name type="scientific">Cotesia congregata</name>
    <name type="common">Parasitoid wasp</name>
    <name type="synonym">Apanteles congregatus</name>
    <dbReference type="NCBI Taxonomy" id="51543"/>
    <lineage>
        <taxon>Eukaryota</taxon>
        <taxon>Metazoa</taxon>
        <taxon>Ecdysozoa</taxon>
        <taxon>Arthropoda</taxon>
        <taxon>Hexapoda</taxon>
        <taxon>Insecta</taxon>
        <taxon>Pterygota</taxon>
        <taxon>Neoptera</taxon>
        <taxon>Endopterygota</taxon>
        <taxon>Hymenoptera</taxon>
        <taxon>Apocrita</taxon>
        <taxon>Ichneumonoidea</taxon>
        <taxon>Braconidae</taxon>
        <taxon>Microgastrinae</taxon>
        <taxon>Cotesia</taxon>
    </lineage>
</organism>
<proteinExistence type="predicted"/>
<keyword evidence="2" id="KW-1185">Reference proteome</keyword>
<dbReference type="AlphaFoldDB" id="A0A8J2HRP4"/>
<gene>
    <name evidence="1" type="ORF">HICCMSTLAB_LOCUS13184</name>
</gene>